<organism evidence="2 3">
    <name type="scientific">Novosphingobium beihaiensis</name>
    <dbReference type="NCBI Taxonomy" id="2930389"/>
    <lineage>
        <taxon>Bacteria</taxon>
        <taxon>Pseudomonadati</taxon>
        <taxon>Pseudomonadota</taxon>
        <taxon>Alphaproteobacteria</taxon>
        <taxon>Sphingomonadales</taxon>
        <taxon>Sphingomonadaceae</taxon>
        <taxon>Novosphingobium</taxon>
    </lineage>
</organism>
<dbReference type="Pfam" id="PF00144">
    <property type="entry name" value="Beta-lactamase"/>
    <property type="match status" value="1"/>
</dbReference>
<evidence type="ECO:0000313" key="2">
    <source>
        <dbReference type="EMBL" id="MCJ2187777.1"/>
    </source>
</evidence>
<protein>
    <submittedName>
        <fullName evidence="2">Beta-lactamase family protein</fullName>
    </submittedName>
</protein>
<dbReference type="PANTHER" id="PTHR43283">
    <property type="entry name" value="BETA-LACTAMASE-RELATED"/>
    <property type="match status" value="1"/>
</dbReference>
<dbReference type="Gene3D" id="3.40.710.10">
    <property type="entry name" value="DD-peptidase/beta-lactamase superfamily"/>
    <property type="match status" value="1"/>
</dbReference>
<proteinExistence type="predicted"/>
<dbReference type="EMBL" id="JALHLG010000018">
    <property type="protein sequence ID" value="MCJ2187777.1"/>
    <property type="molecule type" value="Genomic_DNA"/>
</dbReference>
<reference evidence="2 3" key="1">
    <citation type="submission" date="2022-04" db="EMBL/GenBank/DDBJ databases">
        <title>Identification of a novel bacterium isolated from mangrove sediments.</title>
        <authorList>
            <person name="Pan X."/>
        </authorList>
    </citation>
    <scope>NUCLEOTIDE SEQUENCE [LARGE SCALE GENOMIC DNA]</scope>
    <source>
        <strain evidence="2 3">B2638</strain>
    </source>
</reference>
<dbReference type="InterPro" id="IPR012338">
    <property type="entry name" value="Beta-lactam/transpept-like"/>
</dbReference>
<evidence type="ECO:0000259" key="1">
    <source>
        <dbReference type="Pfam" id="PF00144"/>
    </source>
</evidence>
<name>A0ABT0BRU8_9SPHN</name>
<dbReference type="RefSeq" id="WP_243921802.1">
    <property type="nucleotide sequence ID" value="NZ_JALHLG010000018.1"/>
</dbReference>
<dbReference type="SUPFAM" id="SSF56601">
    <property type="entry name" value="beta-lactamase/transpeptidase-like"/>
    <property type="match status" value="1"/>
</dbReference>
<dbReference type="InterPro" id="IPR006311">
    <property type="entry name" value="TAT_signal"/>
</dbReference>
<feature type="domain" description="Beta-lactamase-related" evidence="1">
    <location>
        <begin position="55"/>
        <end position="408"/>
    </location>
</feature>
<comment type="caution">
    <text evidence="2">The sequence shown here is derived from an EMBL/GenBank/DDBJ whole genome shotgun (WGS) entry which is preliminary data.</text>
</comment>
<dbReference type="Proteomes" id="UP001202281">
    <property type="component" value="Unassembled WGS sequence"/>
</dbReference>
<evidence type="ECO:0000313" key="3">
    <source>
        <dbReference type="Proteomes" id="UP001202281"/>
    </source>
</evidence>
<dbReference type="InterPro" id="IPR001466">
    <property type="entry name" value="Beta-lactam-related"/>
</dbReference>
<keyword evidence="3" id="KW-1185">Reference proteome</keyword>
<dbReference type="PROSITE" id="PS51318">
    <property type="entry name" value="TAT"/>
    <property type="match status" value="1"/>
</dbReference>
<gene>
    <name evidence="2" type="ORF">MTR66_13230</name>
</gene>
<accession>A0ABT0BRU8</accession>
<sequence length="438" mass="46944">MIESRAALERVLDRRMLLRLGAFAGVSAALMPRLAFAAAEPELLPHVRTLVDKWVGPGKFPGMVASLGLPGKEPEYVAKGTEGFLNLDPMSDGSLFRIYSMTKPVTGMAAMQLIAQGKMALDQPLYDILPRYRHMQVQNTYDGSITDLHPARSPITIRHLLTHTAGLGYAIIQKGPIRDLLNKKGLTGGQVSRMPLPDIYSGPQAPSLEAFADRLAEVPLVYDPGTKWSYSLGLDLMGRVIEVVSGKPFDAYLKETIFEPCGMTRTFFQVPAADAGDLTTNYGVMGGVFIPIDKGENSVFLDPPPFPMGGSGLVSSPRDYDRFLRMLAQYGTIGGTRVLDEAAVRQGTSNLLPPGVAGPAMDAAPADFGAGGRVGIGPEAGIYGWAGAAGTIGMVDMAHALRSQLFVQFMPPQSLDLLPEFQTALKADVLSLLQVKPA</sequence>
<dbReference type="InterPro" id="IPR050789">
    <property type="entry name" value="Diverse_Enzym_Activities"/>
</dbReference>
<dbReference type="PANTHER" id="PTHR43283:SF3">
    <property type="entry name" value="BETA-LACTAMASE FAMILY PROTEIN (AFU_ORTHOLOGUE AFUA_5G07500)"/>
    <property type="match status" value="1"/>
</dbReference>